<dbReference type="CDD" id="cd07067">
    <property type="entry name" value="HP_PGM_like"/>
    <property type="match status" value="1"/>
</dbReference>
<evidence type="ECO:0000256" key="2">
    <source>
        <dbReference type="ARBA" id="ARBA00023235"/>
    </source>
</evidence>
<dbReference type="InterPro" id="IPR050275">
    <property type="entry name" value="PGM_Phosphatase"/>
</dbReference>
<dbReference type="SMART" id="SM00855">
    <property type="entry name" value="PGAM"/>
    <property type="match status" value="1"/>
</dbReference>
<name>A0ABN1L6X2_9GAMM</name>
<proteinExistence type="predicted"/>
<organism evidence="3 4">
    <name type="scientific">Colwellia asteriadis</name>
    <dbReference type="NCBI Taxonomy" id="517723"/>
    <lineage>
        <taxon>Bacteria</taxon>
        <taxon>Pseudomonadati</taxon>
        <taxon>Pseudomonadota</taxon>
        <taxon>Gammaproteobacteria</taxon>
        <taxon>Alteromonadales</taxon>
        <taxon>Colwelliaceae</taxon>
        <taxon>Colwellia</taxon>
    </lineage>
</organism>
<dbReference type="Proteomes" id="UP001500021">
    <property type="component" value="Unassembled WGS sequence"/>
</dbReference>
<comment type="caution">
    <text evidence="3">The sequence shown here is derived from an EMBL/GenBank/DDBJ whole genome shotgun (WGS) entry which is preliminary data.</text>
</comment>
<dbReference type="Pfam" id="PF00300">
    <property type="entry name" value="His_Phos_1"/>
    <property type="match status" value="1"/>
</dbReference>
<gene>
    <name evidence="3" type="ORF">GCM10009111_18050</name>
</gene>
<evidence type="ECO:0008006" key="5">
    <source>
        <dbReference type="Google" id="ProtNLM"/>
    </source>
</evidence>
<dbReference type="PANTHER" id="PTHR48100">
    <property type="entry name" value="BROAD-SPECIFICITY PHOSPHATASE YOR283W-RELATED"/>
    <property type="match status" value="1"/>
</dbReference>
<keyword evidence="2" id="KW-0413">Isomerase</keyword>
<protein>
    <recommendedName>
        <fullName evidence="5">Phosphoglycerate mutase</fullName>
    </recommendedName>
</protein>
<dbReference type="InterPro" id="IPR029033">
    <property type="entry name" value="His_PPase_superfam"/>
</dbReference>
<dbReference type="PROSITE" id="PS00175">
    <property type="entry name" value="PG_MUTASE"/>
    <property type="match status" value="1"/>
</dbReference>
<evidence type="ECO:0000256" key="1">
    <source>
        <dbReference type="ARBA" id="ARBA00023152"/>
    </source>
</evidence>
<evidence type="ECO:0000313" key="4">
    <source>
        <dbReference type="Proteomes" id="UP001500021"/>
    </source>
</evidence>
<reference evidence="3 4" key="1">
    <citation type="journal article" date="2019" name="Int. J. Syst. Evol. Microbiol.">
        <title>The Global Catalogue of Microorganisms (GCM) 10K type strain sequencing project: providing services to taxonomists for standard genome sequencing and annotation.</title>
        <authorList>
            <consortium name="The Broad Institute Genomics Platform"/>
            <consortium name="The Broad Institute Genome Sequencing Center for Infectious Disease"/>
            <person name="Wu L."/>
            <person name="Ma J."/>
        </authorList>
    </citation>
    <scope>NUCLEOTIDE SEQUENCE [LARGE SCALE GENOMIC DNA]</scope>
    <source>
        <strain evidence="3 4">JCM 15608</strain>
    </source>
</reference>
<dbReference type="RefSeq" id="WP_343817123.1">
    <property type="nucleotide sequence ID" value="NZ_BAAAFA010000005.1"/>
</dbReference>
<dbReference type="InterPro" id="IPR013078">
    <property type="entry name" value="His_Pase_superF_clade-1"/>
</dbReference>
<dbReference type="Gene3D" id="3.40.50.1240">
    <property type="entry name" value="Phosphoglycerate mutase-like"/>
    <property type="match status" value="1"/>
</dbReference>
<evidence type="ECO:0000313" key="3">
    <source>
        <dbReference type="EMBL" id="GAA0817168.1"/>
    </source>
</evidence>
<keyword evidence="4" id="KW-1185">Reference proteome</keyword>
<dbReference type="SUPFAM" id="SSF53254">
    <property type="entry name" value="Phosphoglycerate mutase-like"/>
    <property type="match status" value="1"/>
</dbReference>
<sequence>MQTVFYLARHGETKWNKGHRFQGQLDSELTELGKKQSSNLAEQIKAYNIDAIISSPLGRAVATANLCQQLLQVEVSTEKLLMERDLGAWQGQYLSDIAHQAHFEEILHGFTCRVPVDGESAVACGDRIYQGLCTIAVARMNTQLLVIFHGEALRCLLSTLGQRLNGNAYELFKNASVIKLVYCHHQQRLFLPST</sequence>
<dbReference type="PANTHER" id="PTHR48100:SF1">
    <property type="entry name" value="HISTIDINE PHOSPHATASE FAMILY PROTEIN-RELATED"/>
    <property type="match status" value="1"/>
</dbReference>
<dbReference type="EMBL" id="BAAAFA010000005">
    <property type="protein sequence ID" value="GAA0817168.1"/>
    <property type="molecule type" value="Genomic_DNA"/>
</dbReference>
<dbReference type="InterPro" id="IPR001345">
    <property type="entry name" value="PG/BPGM_mutase_AS"/>
</dbReference>
<accession>A0ABN1L6X2</accession>
<keyword evidence="1" id="KW-0324">Glycolysis</keyword>